<feature type="compositionally biased region" description="Basic and acidic residues" evidence="1">
    <location>
        <begin position="106"/>
        <end position="118"/>
    </location>
</feature>
<feature type="compositionally biased region" description="Basic and acidic residues" evidence="1">
    <location>
        <begin position="228"/>
        <end position="239"/>
    </location>
</feature>
<feature type="compositionally biased region" description="Low complexity" evidence="1">
    <location>
        <begin position="182"/>
        <end position="197"/>
    </location>
</feature>
<sequence>DAEPLEGAVRGPLPGHPHPLHGVPGRAGHLADLHDPAAGGLPGGVADRRGRAGGHAERLHEHRPGGLLHPGHAGQPPHHELADVRVGRAGAERGALVPPPPPAPRDPPRPGREHHLQDGHLPGDAPDRRGADARLRPHGADHLDLRAGLHPRAAAGVRAPLHQRLDGGDGSAVHGAGGGHQRGLLLRAPPLLGADGAAPPPPRGHPERGGVPPVPLDDRLPRAPGDGPADHARDLDRAHGAGGVGGWVDPDPAPGVEPRPQALHGGGTM</sequence>
<protein>
    <submittedName>
        <fullName evidence="2">Uncharacterized protein</fullName>
    </submittedName>
</protein>
<dbReference type="AlphaFoldDB" id="A0A6J4KIV8"/>
<organism evidence="2">
    <name type="scientific">uncultured Gemmatimonadota bacterium</name>
    <dbReference type="NCBI Taxonomy" id="203437"/>
    <lineage>
        <taxon>Bacteria</taxon>
        <taxon>Pseudomonadati</taxon>
        <taxon>Gemmatimonadota</taxon>
        <taxon>environmental samples</taxon>
    </lineage>
</organism>
<evidence type="ECO:0000313" key="2">
    <source>
        <dbReference type="EMBL" id="CAA9306886.1"/>
    </source>
</evidence>
<gene>
    <name evidence="2" type="ORF">AVDCRST_MAG68-1077</name>
</gene>
<feature type="region of interest" description="Disordered" evidence="1">
    <location>
        <begin position="162"/>
        <end position="269"/>
    </location>
</feature>
<proteinExistence type="predicted"/>
<feature type="non-terminal residue" evidence="2">
    <location>
        <position position="269"/>
    </location>
</feature>
<reference evidence="2" key="1">
    <citation type="submission" date="2020-02" db="EMBL/GenBank/DDBJ databases">
        <authorList>
            <person name="Meier V. D."/>
        </authorList>
    </citation>
    <scope>NUCLEOTIDE SEQUENCE</scope>
    <source>
        <strain evidence="2">AVDCRST_MAG68</strain>
    </source>
</reference>
<feature type="region of interest" description="Disordered" evidence="1">
    <location>
        <begin position="1"/>
        <end position="79"/>
    </location>
</feature>
<feature type="region of interest" description="Disordered" evidence="1">
    <location>
        <begin position="92"/>
        <end position="135"/>
    </location>
</feature>
<name>A0A6J4KIV8_9BACT</name>
<dbReference type="EMBL" id="CADCTW010000051">
    <property type="protein sequence ID" value="CAA9306886.1"/>
    <property type="molecule type" value="Genomic_DNA"/>
</dbReference>
<feature type="compositionally biased region" description="Basic and acidic residues" evidence="1">
    <location>
        <begin position="125"/>
        <end position="135"/>
    </location>
</feature>
<feature type="compositionally biased region" description="Basic and acidic residues" evidence="1">
    <location>
        <begin position="46"/>
        <end position="64"/>
    </location>
</feature>
<evidence type="ECO:0000256" key="1">
    <source>
        <dbReference type="SAM" id="MobiDB-lite"/>
    </source>
</evidence>
<feature type="non-terminal residue" evidence="2">
    <location>
        <position position="1"/>
    </location>
</feature>
<accession>A0A6J4KIV8</accession>